<sequence length="80" mass="8741">MPPTPHMPAAMPTPTRPAAPPFSPADWMPWATLACRLELPREPDSASARCTVFSSSRVLASYSMETMAVLTMARPRSLCH</sequence>
<dbReference type="Proteomes" id="UP000716291">
    <property type="component" value="Unassembled WGS sequence"/>
</dbReference>
<comment type="caution">
    <text evidence="2">The sequence shown here is derived from an EMBL/GenBank/DDBJ whole genome shotgun (WGS) entry which is preliminary data.</text>
</comment>
<proteinExistence type="predicted"/>
<evidence type="ECO:0000256" key="1">
    <source>
        <dbReference type="SAM" id="MobiDB-lite"/>
    </source>
</evidence>
<organism evidence="2 3">
    <name type="scientific">Rhizopus oryzae</name>
    <name type="common">Mucormycosis agent</name>
    <name type="synonym">Rhizopus arrhizus var. delemar</name>
    <dbReference type="NCBI Taxonomy" id="64495"/>
    <lineage>
        <taxon>Eukaryota</taxon>
        <taxon>Fungi</taxon>
        <taxon>Fungi incertae sedis</taxon>
        <taxon>Mucoromycota</taxon>
        <taxon>Mucoromycotina</taxon>
        <taxon>Mucoromycetes</taxon>
        <taxon>Mucorales</taxon>
        <taxon>Mucorineae</taxon>
        <taxon>Rhizopodaceae</taxon>
        <taxon>Rhizopus</taxon>
    </lineage>
</organism>
<protein>
    <submittedName>
        <fullName evidence="2">Uncharacterized protein</fullName>
    </submittedName>
</protein>
<reference evidence="2" key="1">
    <citation type="journal article" date="2020" name="Microb. Genom.">
        <title>Genetic diversity of clinical and environmental Mucorales isolates obtained from an investigation of mucormycosis cases among solid organ transplant recipients.</title>
        <authorList>
            <person name="Nguyen M.H."/>
            <person name="Kaul D."/>
            <person name="Muto C."/>
            <person name="Cheng S.J."/>
            <person name="Richter R.A."/>
            <person name="Bruno V.M."/>
            <person name="Liu G."/>
            <person name="Beyhan S."/>
            <person name="Sundermann A.J."/>
            <person name="Mounaud S."/>
            <person name="Pasculle A.W."/>
            <person name="Nierman W.C."/>
            <person name="Driscoll E."/>
            <person name="Cumbie R."/>
            <person name="Clancy C.J."/>
            <person name="Dupont C.L."/>
        </authorList>
    </citation>
    <scope>NUCLEOTIDE SEQUENCE</scope>
    <source>
        <strain evidence="2">GL11</strain>
    </source>
</reference>
<accession>A0A9P6WRV0</accession>
<dbReference type="EMBL" id="JAANQT010017822">
    <property type="protein sequence ID" value="KAG1271470.1"/>
    <property type="molecule type" value="Genomic_DNA"/>
</dbReference>
<evidence type="ECO:0000313" key="3">
    <source>
        <dbReference type="Proteomes" id="UP000716291"/>
    </source>
</evidence>
<evidence type="ECO:0000313" key="2">
    <source>
        <dbReference type="EMBL" id="KAG1271470.1"/>
    </source>
</evidence>
<feature type="region of interest" description="Disordered" evidence="1">
    <location>
        <begin position="1"/>
        <end position="22"/>
    </location>
</feature>
<keyword evidence="3" id="KW-1185">Reference proteome</keyword>
<gene>
    <name evidence="2" type="ORF">G6F64_015593</name>
</gene>
<dbReference type="AlphaFoldDB" id="A0A9P6WRV0"/>
<name>A0A9P6WRV0_RHIOR</name>